<dbReference type="OrthoDB" id="341421at2759"/>
<evidence type="ECO:0000313" key="7">
    <source>
        <dbReference type="Proteomes" id="UP000297245"/>
    </source>
</evidence>
<evidence type="ECO:0000256" key="3">
    <source>
        <dbReference type="ARBA" id="ARBA00022833"/>
    </source>
</evidence>
<name>A0A4S8KY86_DENBC</name>
<accession>A0A4S8KY86</accession>
<dbReference type="InterPro" id="IPR002893">
    <property type="entry name" value="Znf_MYND"/>
</dbReference>
<feature type="domain" description="MYND-type" evidence="5">
    <location>
        <begin position="144"/>
        <end position="186"/>
    </location>
</feature>
<dbReference type="GO" id="GO:0008270">
    <property type="term" value="F:zinc ion binding"/>
    <property type="evidence" value="ECO:0007669"/>
    <property type="project" value="UniProtKB-KW"/>
</dbReference>
<dbReference type="Gene3D" id="6.10.140.2220">
    <property type="match status" value="1"/>
</dbReference>
<dbReference type="EMBL" id="ML179863">
    <property type="protein sequence ID" value="THU80863.1"/>
    <property type="molecule type" value="Genomic_DNA"/>
</dbReference>
<dbReference type="SUPFAM" id="SSF144232">
    <property type="entry name" value="HIT/MYND zinc finger-like"/>
    <property type="match status" value="1"/>
</dbReference>
<keyword evidence="3" id="KW-0862">Zinc</keyword>
<dbReference type="Proteomes" id="UP000297245">
    <property type="component" value="Unassembled WGS sequence"/>
</dbReference>
<keyword evidence="2 4" id="KW-0863">Zinc-finger</keyword>
<dbReference type="Pfam" id="PF01753">
    <property type="entry name" value="zf-MYND"/>
    <property type="match status" value="1"/>
</dbReference>
<evidence type="ECO:0000313" key="6">
    <source>
        <dbReference type="EMBL" id="THU80863.1"/>
    </source>
</evidence>
<dbReference type="PROSITE" id="PS50865">
    <property type="entry name" value="ZF_MYND_2"/>
    <property type="match status" value="1"/>
</dbReference>
<dbReference type="AlphaFoldDB" id="A0A4S8KY86"/>
<keyword evidence="1" id="KW-0479">Metal-binding</keyword>
<gene>
    <name evidence="6" type="ORF">K435DRAFT_490220</name>
</gene>
<reference evidence="6 7" key="1">
    <citation type="journal article" date="2019" name="Nat. Ecol. Evol.">
        <title>Megaphylogeny resolves global patterns of mushroom evolution.</title>
        <authorList>
            <person name="Varga T."/>
            <person name="Krizsan K."/>
            <person name="Foldi C."/>
            <person name="Dima B."/>
            <person name="Sanchez-Garcia M."/>
            <person name="Sanchez-Ramirez S."/>
            <person name="Szollosi G.J."/>
            <person name="Szarkandi J.G."/>
            <person name="Papp V."/>
            <person name="Albert L."/>
            <person name="Andreopoulos W."/>
            <person name="Angelini C."/>
            <person name="Antonin V."/>
            <person name="Barry K.W."/>
            <person name="Bougher N.L."/>
            <person name="Buchanan P."/>
            <person name="Buyck B."/>
            <person name="Bense V."/>
            <person name="Catcheside P."/>
            <person name="Chovatia M."/>
            <person name="Cooper J."/>
            <person name="Damon W."/>
            <person name="Desjardin D."/>
            <person name="Finy P."/>
            <person name="Geml J."/>
            <person name="Haridas S."/>
            <person name="Hughes K."/>
            <person name="Justo A."/>
            <person name="Karasinski D."/>
            <person name="Kautmanova I."/>
            <person name="Kiss B."/>
            <person name="Kocsube S."/>
            <person name="Kotiranta H."/>
            <person name="LaButti K.M."/>
            <person name="Lechner B.E."/>
            <person name="Liimatainen K."/>
            <person name="Lipzen A."/>
            <person name="Lukacs Z."/>
            <person name="Mihaltcheva S."/>
            <person name="Morgado L.N."/>
            <person name="Niskanen T."/>
            <person name="Noordeloos M.E."/>
            <person name="Ohm R.A."/>
            <person name="Ortiz-Santana B."/>
            <person name="Ovrebo C."/>
            <person name="Racz N."/>
            <person name="Riley R."/>
            <person name="Savchenko A."/>
            <person name="Shiryaev A."/>
            <person name="Soop K."/>
            <person name="Spirin V."/>
            <person name="Szebenyi C."/>
            <person name="Tomsovsky M."/>
            <person name="Tulloss R.E."/>
            <person name="Uehling J."/>
            <person name="Grigoriev I.V."/>
            <person name="Vagvolgyi C."/>
            <person name="Papp T."/>
            <person name="Martin F.M."/>
            <person name="Miettinen O."/>
            <person name="Hibbett D.S."/>
            <person name="Nagy L.G."/>
        </authorList>
    </citation>
    <scope>NUCLEOTIDE SEQUENCE [LARGE SCALE GENOMIC DNA]</scope>
    <source>
        <strain evidence="6 7">CBS 962.96</strain>
    </source>
</reference>
<evidence type="ECO:0000259" key="5">
    <source>
        <dbReference type="PROSITE" id="PS50865"/>
    </source>
</evidence>
<protein>
    <recommendedName>
        <fullName evidence="5">MYND-type domain-containing protein</fullName>
    </recommendedName>
</protein>
<organism evidence="6 7">
    <name type="scientific">Dendrothele bispora (strain CBS 962.96)</name>
    <dbReference type="NCBI Taxonomy" id="1314807"/>
    <lineage>
        <taxon>Eukaryota</taxon>
        <taxon>Fungi</taxon>
        <taxon>Dikarya</taxon>
        <taxon>Basidiomycota</taxon>
        <taxon>Agaricomycotina</taxon>
        <taxon>Agaricomycetes</taxon>
        <taxon>Agaricomycetidae</taxon>
        <taxon>Agaricales</taxon>
        <taxon>Agaricales incertae sedis</taxon>
        <taxon>Dendrothele</taxon>
    </lineage>
</organism>
<evidence type="ECO:0000256" key="4">
    <source>
        <dbReference type="PROSITE-ProRule" id="PRU00134"/>
    </source>
</evidence>
<sequence>MSVDFHVYIEAMLSSSIRITGQLEVFAFQCNVTIPLNHLHQSFNRQLWIQSYHRDALLGKDFHQLEQTYIIFLDKLAVYTTYIKVLRLLRRVTIDIQGSDLFAPTYPSAPFNEALANLVRSLKVRLDDTQEYEKQVKTANRCRNDSCPRGVVCDGSILRCSGCRDALYCSKQCQREDWKRRHSVDCVQIATSKIEQVRGSSL</sequence>
<evidence type="ECO:0000256" key="2">
    <source>
        <dbReference type="ARBA" id="ARBA00022771"/>
    </source>
</evidence>
<proteinExistence type="predicted"/>
<evidence type="ECO:0000256" key="1">
    <source>
        <dbReference type="ARBA" id="ARBA00022723"/>
    </source>
</evidence>
<keyword evidence="7" id="KW-1185">Reference proteome</keyword>